<dbReference type="GeneID" id="67123230"/>
<reference evidence="1" key="1">
    <citation type="journal article" date="2021" name="Ecol Indic">
        <title>Morphological and molecular identification reveals that waters from an isolated oasis in Tamanrasset (extreme South of Algerian Sahara) are colonized by opportunistic and pollution-tolerant diatom species.</title>
        <authorList>
            <person name="Gastineau R."/>
            <person name="Hamedi C."/>
            <person name="Baba Hamed M.B."/>
            <person name="Abi-Ayad S.-M.E.-A."/>
            <person name="Bak M."/>
            <person name="Lemieux C."/>
            <person name="Turmel M."/>
            <person name="Dobosz S."/>
            <person name="Wrobel R.J."/>
            <person name="Kierzek A."/>
            <person name="Lange-Bertalot H."/>
            <person name="Witkowski A."/>
        </authorList>
    </citation>
    <scope>NUCLEOTIDE SEQUENCE</scope>
    <source>
        <strain evidence="1">SZCZR1828</strain>
    </source>
</reference>
<dbReference type="RefSeq" id="YP_010133694.1">
    <property type="nucleotide sequence ID" value="NC_056787.1"/>
</dbReference>
<gene>
    <name evidence="1" type="primary">orf183a</name>
</gene>
<keyword evidence="1" id="KW-0150">Chloroplast</keyword>
<proteinExistence type="predicted"/>
<keyword evidence="1" id="KW-0934">Plastid</keyword>
<sequence length="183" mass="21267">MHAKNLYFDDLDCDLDRFRSLATNPKTEVIDLQSISEARVALQGEFEKMYNNVRRPTNQNLDLDFECDHSTYKFLDVKNPIDFDKIPKELKMKKDGTIKEFPSYEQIGYDMGKKIPKQKKFFMKEMDGPKKPEEVLHLVNVGQLNHSKKKQDLVNGILKGLKDSGESAEDIKFLNYDGVRNDE</sequence>
<accession>A0A8F0WFN7</accession>
<dbReference type="EMBL" id="MT383638">
    <property type="protein sequence ID" value="QWM93183.1"/>
    <property type="molecule type" value="Genomic_DNA"/>
</dbReference>
<organism evidence="1">
    <name type="scientific">Nitzschia supralitorea</name>
    <dbReference type="NCBI Taxonomy" id="303403"/>
    <lineage>
        <taxon>Eukaryota</taxon>
        <taxon>Sar</taxon>
        <taxon>Stramenopiles</taxon>
        <taxon>Ochrophyta</taxon>
        <taxon>Bacillariophyta</taxon>
        <taxon>Bacillariophyceae</taxon>
        <taxon>Bacillariophycidae</taxon>
        <taxon>Bacillariales</taxon>
        <taxon>Bacillariaceae</taxon>
        <taxon>Nitzschia</taxon>
    </lineage>
</organism>
<protein>
    <submittedName>
        <fullName evidence="1">Uncharacterized protein</fullName>
    </submittedName>
</protein>
<geneLocation type="chloroplast" evidence="1"/>
<dbReference type="AlphaFoldDB" id="A0A8F0WFN7"/>
<evidence type="ECO:0000313" key="1">
    <source>
        <dbReference type="EMBL" id="QWM93183.1"/>
    </source>
</evidence>
<name>A0A8F0WFN7_9STRA</name>